<evidence type="ECO:0000256" key="2">
    <source>
        <dbReference type="ARBA" id="ARBA00022448"/>
    </source>
</evidence>
<dbReference type="InterPro" id="IPR026847">
    <property type="entry name" value="VPS13"/>
</dbReference>
<dbReference type="Pfam" id="PF12624">
    <property type="entry name" value="VPS13_N"/>
    <property type="match status" value="1"/>
</dbReference>
<comment type="similarity">
    <text evidence="1">Belongs to the VPS13 family.</text>
</comment>
<sequence length="2973" mass="347435">MFEKILEKVLIQYFGKFISGLDKNNLKLGVWSGNMVIENVNLKADIIEMLELPIQLSKSSIGRLTIKIPWKKITSAPVEITIENVFVTLIPLSEWHFDDNRVLLKKMEALTSYCQKCLKRGIKKKKSEQKDKGYLDKMALKIMDNIQLKIINIHIRYEAMYNWGITLEILDIFTTNQYWQRSYIDRSEIQNASMNKLFQLKNLAIYWNIQSERQTDNQLVEYNKFMEERILKQNLEAKEHCQFIIVINAEMKVIQNEANSQEALKDMKLYLDEINLIVQQMQFQQFVHFFEQCSTYSKVLWLQRKKQLSQVSEANQFQQKFVILFPLVQQHGIDHLEQQEKEIFFQIIRVVDYNLLLDWVQISARSLIKEARITKATTDKIKKETAWWKSDKKQAQEIFLNEEEIVAINKSIDQIFQEERQKVMNRPDEALEYQFSFQLNKGRLKIDNQGDGLQITFQGMQCSSETRVNQSFDVIFKLQSLNLDLIIKDDTLPFCYKQHEMNKIDQFLKIHFKKNPKNFEEDASMMIQVEPIECKYNNDIIRKWNNFFNIEGILENVVQIAAQEKLNQVGNQTAARLDQVMNSQYRLELFVLIASPRIILNNIIFDLGNLSIQSEKDSKYYDYYTLSITNLNLKSNQLDILQKLSLQFSIERMKGALEHPDKPRLILSGIVPPVSITLTEEIQKEISTIDKQIFPEKSEEEKLKKLTKEKQQIVKNSKYKGEMTRKINYLWTKRFAIVSGSYLYCYQKEHDLKWEDRILLKGATLIENQECMILQNNQNWYLKIDEKLSKELTNILDEFKEDGSFQMNQMDQSLMQVQLKLSLFNLNLIKANQCLYSLKLEDVYYKSHKQTNKFNNTIILGDLEIIDLVYKFENADLQYLIRKEPKFKDAFLTIENEILHNCSQTTLNIGQFILNWKPDSYLSFQQLRKLGTQAFGIDAINLEDEEASLVLQGESSDSIFQHKLDQLLNQQTKRCYNNEFSKHINMLISKQAVEKNITQIKEFFNSFSIESVQKIALKIEQAQVNLIHRQSHIQLGYIKVDDLTHEVEFTQNCKFMMGKLAQLKVFDITNYPFTLKQINPIEIVNLNQISYEYANYNKDYLIDQNEITTTFSIFSINNAIFEYQHQQINRFQNYLFIQIIQLIQNPSQVIMNDGKEKSKLVCGTIEQLFNSFMNPQFMKSKYELKNVTINIRKQYQDMDKISFIINNLTYSNSQIQEPERQNNTSEKLPIWVDEGTLVINNIELAINDLIKSKKNNFKLTQYKLIFENEMKQLFCLNIRNNYEIKSYMPELEVELTKKDFLLLITILSFNLLTNDQQDQLFIHDYHIYSKFNPVEIRALFYFQNFTLKIIDQGIKMQFKSTQIEAFLTQNQNKIINMYCQKFVIDQLNNFLVGSQEDQNNQQEIILQFYQPYEYLTETSFKKQGRQQTPGFECKIDYIISTNSKELIVDFENTICFAYSEALLQILNFIELDDNCFPPEELMIFKKQITVINWRGIIVYPNENARENLVQRGGINFILEKTKNSISHKLTITNLEVFLCPQNELLEYSFDDVAKRHIVLPMFAFIGLNQQENQAQLDFSIDNLNIQISYEDLTPIFATYLFQKKQFEKQQATKQHKQNEDNLVLANVQIYQAEMVLVSFNESPVPLFQFIIKDYQMSFTKRRKYIMNWQTIFQAQFFNLDIGAWEPFIEPLVILSDHSKDDKGNPQDFTSIVVNESSELPMNINFTKENIKQLIELQKRWEQSIKNVESSIQIKQRSPSRISRNSSIVQSAIEKVVCMSPYIIDNQTGFEIELTIINKTQKKMDTVIVSANQQYGLKYADKLEKRVFSIFIRSPQFQFKEINNLTFSKNKDESKLIEYKIGMLNKQTQVLIRLQTLDQQKIMTISSNILFLNNSEQNVEIKLANKLTQQYLNLIVQNNDQKYIPLGYEQSLLQIKYSNEGVWSQAMDIQKLIIKNGNYNLFINTPCLILRVNQPALTTLPLEIKFVCPFAIRNLLLLPIDICFSIEDLFRIQPGQILKISNSQLSKGLKFKIKLPGFQRSEYIEINDKFSQSKNFVIRDFLGLELILELIPLQDGDGLITIGVDGGLTIQNSLGLDIFFYTLNQQKQLIYQPGQPIFQITDQNDDKLREDGCLQIVNSIDNLVVTFEECNQEQIAKQLSQPIDTKINGSFLVQIPRENGYMDVIIDVQTIIVHNISQKKIINLNPRIVIVNKLKTNLTIFQDRCNQEMFLMPNARFPYFWRKTQGSKFLKFKIKDLCSGAISDGMQGNIALPLRNSKGQLMDYLSINCMEGDKIKYIIVQECTQKPLYKIINKLKYDICFYQTEIQELNEFIKTNLPNGGSVDYSLDNPGYHRTITLELYQNGQFSDFVKVELVNSDQTRQYKMADDEIFYLNTQFSLDQRQMIVIISNNEILKKKLNYDNILTQFSVLIPKLNISIINSHPREELLNISIQKIEFIQITDVLETIQMKIQDLQIDNNQYFRCTYPVFVTQQNEKQNIPFMNALLKRAHQINFINYFETVKLAIQPISVKITEGTFCELESYLKSLKWIEEQNMKELRIWQKEISLKQQLCFFDNLQFYPLKLKLSFQKVEKKNNKEYFKSAANQAINCDEVGMTIKGYAMSNCFTTWEQLQNKMLQNYKDTIFSNLYKLAGSIDLLGNPIGLIENVQEGFQDLFEMPYDGFVQGPLEGGLGIVKGVGSLTKGVVSGTFNSVSKITGSVASGISQLSMDDEYLQQRQLQNAKKAKTVVHGLGYGMVSLFSGVGYGIAGLVTQPYQGAEKEGVGGFFKGVSKGLAGLVIKPVTGALDLVSKTTEGVKNTANFFDEKPNETRKRLPRIFYGEELILRNFMLQDSEIMYILDKLIPAQILIDTFVFMITKYKFAYVLTTKQFILLEIFKKQVLIAFNNDNLKAFESEQKEFKIYLYNSKIIYKERAKVKASIEFKKECLIIKQSDETIHQFLNQKFKQILHLLYDV</sequence>
<proteinExistence type="inferred from homology"/>
<evidence type="ECO:0000259" key="3">
    <source>
        <dbReference type="Pfam" id="PF12624"/>
    </source>
</evidence>
<dbReference type="EMBL" id="CAJJDN010000300">
    <property type="protein sequence ID" value="CAD8130544.1"/>
    <property type="molecule type" value="Genomic_DNA"/>
</dbReference>
<feature type="domain" description="Chorein N-terminal" evidence="3">
    <location>
        <begin position="1"/>
        <end position="323"/>
    </location>
</feature>
<dbReference type="InterPro" id="IPR026854">
    <property type="entry name" value="VPS13_N"/>
</dbReference>
<evidence type="ECO:0000256" key="1">
    <source>
        <dbReference type="ARBA" id="ARBA00006545"/>
    </source>
</evidence>
<protein>
    <recommendedName>
        <fullName evidence="3">Chorein N-terminal domain-containing protein</fullName>
    </recommendedName>
</protein>
<reference evidence="4" key="1">
    <citation type="submission" date="2021-01" db="EMBL/GenBank/DDBJ databases">
        <authorList>
            <consortium name="Genoscope - CEA"/>
            <person name="William W."/>
        </authorList>
    </citation>
    <scope>NUCLEOTIDE SEQUENCE</scope>
</reference>
<name>A0A8S1RVN0_9CILI</name>
<dbReference type="PANTHER" id="PTHR16166:SF93">
    <property type="entry name" value="INTERMEMBRANE LIPID TRANSFER PROTEIN VPS13"/>
    <property type="match status" value="1"/>
</dbReference>
<dbReference type="OrthoDB" id="293364at2759"/>
<dbReference type="GO" id="GO:0045053">
    <property type="term" value="P:protein retention in Golgi apparatus"/>
    <property type="evidence" value="ECO:0007669"/>
    <property type="project" value="TreeGrafter"/>
</dbReference>
<keyword evidence="5" id="KW-1185">Reference proteome</keyword>
<dbReference type="PANTHER" id="PTHR16166">
    <property type="entry name" value="VACUOLAR PROTEIN SORTING-ASSOCIATED PROTEIN VPS13"/>
    <property type="match status" value="1"/>
</dbReference>
<dbReference type="GO" id="GO:0006623">
    <property type="term" value="P:protein targeting to vacuole"/>
    <property type="evidence" value="ECO:0007669"/>
    <property type="project" value="TreeGrafter"/>
</dbReference>
<keyword evidence="2" id="KW-0813">Transport</keyword>
<accession>A0A8S1RVN0</accession>
<evidence type="ECO:0000313" key="4">
    <source>
        <dbReference type="EMBL" id="CAD8130544.1"/>
    </source>
</evidence>
<dbReference type="Proteomes" id="UP000692954">
    <property type="component" value="Unassembled WGS sequence"/>
</dbReference>
<gene>
    <name evidence="4" type="ORF">PSON_ATCC_30995.1.T3000004</name>
</gene>
<evidence type="ECO:0000313" key="5">
    <source>
        <dbReference type="Proteomes" id="UP000692954"/>
    </source>
</evidence>
<comment type="caution">
    <text evidence="4">The sequence shown here is derived from an EMBL/GenBank/DDBJ whole genome shotgun (WGS) entry which is preliminary data.</text>
</comment>
<organism evidence="4 5">
    <name type="scientific">Paramecium sonneborni</name>
    <dbReference type="NCBI Taxonomy" id="65129"/>
    <lineage>
        <taxon>Eukaryota</taxon>
        <taxon>Sar</taxon>
        <taxon>Alveolata</taxon>
        <taxon>Ciliophora</taxon>
        <taxon>Intramacronucleata</taxon>
        <taxon>Oligohymenophorea</taxon>
        <taxon>Peniculida</taxon>
        <taxon>Parameciidae</taxon>
        <taxon>Paramecium</taxon>
    </lineage>
</organism>